<dbReference type="Gene3D" id="3.90.1750.20">
    <property type="entry name" value="Putative Large Serine Recombinase, Chain B, Domain 2"/>
    <property type="match status" value="1"/>
</dbReference>
<dbReference type="EMBL" id="FLYE01000014">
    <property type="protein sequence ID" value="SCA56549.1"/>
    <property type="molecule type" value="Genomic_DNA"/>
</dbReference>
<name>A0A1C3RH23_9PROT</name>
<protein>
    <submittedName>
        <fullName evidence="2">Recombinase</fullName>
    </submittedName>
</protein>
<proteinExistence type="predicted"/>
<dbReference type="PROSITE" id="PS51737">
    <property type="entry name" value="RECOMBINASE_DNA_BIND"/>
    <property type="match status" value="1"/>
</dbReference>
<dbReference type="STRING" id="1867952.MTBPR1_210001"/>
<dbReference type="InterPro" id="IPR050639">
    <property type="entry name" value="SSR_resolvase"/>
</dbReference>
<keyword evidence="3" id="KW-1185">Reference proteome</keyword>
<gene>
    <name evidence="2" type="ORF">MTBPR1_210001</name>
</gene>
<evidence type="ECO:0000313" key="3">
    <source>
        <dbReference type="Proteomes" id="UP000231658"/>
    </source>
</evidence>
<feature type="domain" description="Recombinase" evidence="1">
    <location>
        <begin position="10"/>
        <end position="142"/>
    </location>
</feature>
<dbReference type="GO" id="GO:0000150">
    <property type="term" value="F:DNA strand exchange activity"/>
    <property type="evidence" value="ECO:0007669"/>
    <property type="project" value="InterPro"/>
</dbReference>
<dbReference type="GO" id="GO:0003677">
    <property type="term" value="F:DNA binding"/>
    <property type="evidence" value="ECO:0007669"/>
    <property type="project" value="InterPro"/>
</dbReference>
<dbReference type="InterPro" id="IPR025827">
    <property type="entry name" value="Zn_ribbon_recom_dom"/>
</dbReference>
<dbReference type="InterPro" id="IPR038109">
    <property type="entry name" value="DNA_bind_recomb_sf"/>
</dbReference>
<organism evidence="2 3">
    <name type="scientific">Candidatus Terasakiella magnetica</name>
    <dbReference type="NCBI Taxonomy" id="1867952"/>
    <lineage>
        <taxon>Bacteria</taxon>
        <taxon>Pseudomonadati</taxon>
        <taxon>Pseudomonadota</taxon>
        <taxon>Alphaproteobacteria</taxon>
        <taxon>Rhodospirillales</taxon>
        <taxon>Terasakiellaceae</taxon>
        <taxon>Terasakiella</taxon>
    </lineage>
</organism>
<accession>A0A1C3RH23</accession>
<dbReference type="PANTHER" id="PTHR30461:SF23">
    <property type="entry name" value="DNA RECOMBINASE-RELATED"/>
    <property type="match status" value="1"/>
</dbReference>
<evidence type="ECO:0000313" key="2">
    <source>
        <dbReference type="EMBL" id="SCA56549.1"/>
    </source>
</evidence>
<dbReference type="Pfam" id="PF13408">
    <property type="entry name" value="Zn_ribbon_recom"/>
    <property type="match status" value="1"/>
</dbReference>
<sequence>MSTILGACHPDGEYVCGKRKVNEVEAAVVRRIMQEYILGRSPRAIAHDLNHEGVKGPQGKMWNPSTINGNWRRGTGILNNELYIGRLIWNRQRFIKDPMTGKRQSRMNPENEWVVEDVPSLAFVEAKLWDAVKKKQLEMRRKVTDPDTGKVHPKGARRTKHFLSGILKCSCCGGAYSIYGNGYACSNAKNQGTCDNHRILNKKKIEAIVLKGLKDNLMQPEYVEEFVNAFHDELNKLARRQDKKRILMEKELKKVDAETEKLIDAICSGVPAEKVKARMIELDNRSKELKQLLAVHPSSLPRLHPCLSTMYRDKVAALSDALMDDNGNAEAFNALRGLIKEARAIPTDKEPQIELYGELPALIKLANKNPTAKNSEVLVELVAGARYNLSPTFKFSA</sequence>
<dbReference type="InterPro" id="IPR011109">
    <property type="entry name" value="DNA_bind_recombinase_dom"/>
</dbReference>
<dbReference type="PANTHER" id="PTHR30461">
    <property type="entry name" value="DNA-INVERTASE FROM LAMBDOID PROPHAGE"/>
    <property type="match status" value="1"/>
</dbReference>
<dbReference type="Proteomes" id="UP000231658">
    <property type="component" value="Unassembled WGS sequence"/>
</dbReference>
<dbReference type="AlphaFoldDB" id="A0A1C3RH23"/>
<dbReference type="Pfam" id="PF07508">
    <property type="entry name" value="Recombinase"/>
    <property type="match status" value="1"/>
</dbReference>
<evidence type="ECO:0000259" key="1">
    <source>
        <dbReference type="PROSITE" id="PS51737"/>
    </source>
</evidence>
<reference evidence="2 3" key="1">
    <citation type="submission" date="2016-07" db="EMBL/GenBank/DDBJ databases">
        <authorList>
            <person name="Lefevre C.T."/>
        </authorList>
    </citation>
    <scope>NUCLEOTIDE SEQUENCE [LARGE SCALE GENOMIC DNA]</scope>
    <source>
        <strain evidence="2">PR1</strain>
    </source>
</reference>